<comment type="caution">
    <text evidence="2">The sequence shown here is derived from an EMBL/GenBank/DDBJ whole genome shotgun (WGS) entry which is preliminary data.</text>
</comment>
<dbReference type="AlphaFoldDB" id="A0AAV7X811"/>
<dbReference type="EMBL" id="JAPTSV010000016">
    <property type="protein sequence ID" value="KAJ1519645.1"/>
    <property type="molecule type" value="Genomic_DNA"/>
</dbReference>
<keyword evidence="3" id="KW-1185">Reference proteome</keyword>
<proteinExistence type="predicted"/>
<sequence>MEAPQWVPLGGQALLRCRYSVQFTDLHQVAWFRNMKKIFNFIKGRKPAFTNHTVTGAEIDVSTSACVCVCVCVNLLHVMQVALADTYLNHHLRNGYVSGRKTDSAFTQHVGNPFRVSVCVTYFRVDIPISHPRPYHHTTAAPNFTPHSACTRGFATARAWPLCASLFCVWVCVFACVWVCEASALCRTERPQRAAAVRAVRFPRQI</sequence>
<keyword evidence="1" id="KW-0812">Transmembrane</keyword>
<protein>
    <submittedName>
        <fullName evidence="2">Uncharacterized protein</fullName>
    </submittedName>
</protein>
<evidence type="ECO:0000313" key="2">
    <source>
        <dbReference type="EMBL" id="KAJ1519645.1"/>
    </source>
</evidence>
<name>A0AAV7X811_9NEOP</name>
<evidence type="ECO:0000256" key="1">
    <source>
        <dbReference type="SAM" id="Phobius"/>
    </source>
</evidence>
<feature type="transmembrane region" description="Helical" evidence="1">
    <location>
        <begin position="159"/>
        <end position="180"/>
    </location>
</feature>
<accession>A0AAV7X811</accession>
<keyword evidence="1" id="KW-1133">Transmembrane helix</keyword>
<reference evidence="2" key="1">
    <citation type="submission" date="2022-12" db="EMBL/GenBank/DDBJ databases">
        <title>Chromosome-level genome assembly of the bean flower thrips Megalurothrips usitatus.</title>
        <authorList>
            <person name="Ma L."/>
            <person name="Liu Q."/>
            <person name="Li H."/>
            <person name="Cai W."/>
        </authorList>
    </citation>
    <scope>NUCLEOTIDE SEQUENCE</scope>
    <source>
        <strain evidence="2">Cailab_2022a</strain>
    </source>
</reference>
<keyword evidence="1" id="KW-0472">Membrane</keyword>
<gene>
    <name evidence="2" type="ORF">ONE63_004914</name>
</gene>
<evidence type="ECO:0000313" key="3">
    <source>
        <dbReference type="Proteomes" id="UP001075354"/>
    </source>
</evidence>
<organism evidence="2 3">
    <name type="scientific">Megalurothrips usitatus</name>
    <name type="common">bean blossom thrips</name>
    <dbReference type="NCBI Taxonomy" id="439358"/>
    <lineage>
        <taxon>Eukaryota</taxon>
        <taxon>Metazoa</taxon>
        <taxon>Ecdysozoa</taxon>
        <taxon>Arthropoda</taxon>
        <taxon>Hexapoda</taxon>
        <taxon>Insecta</taxon>
        <taxon>Pterygota</taxon>
        <taxon>Neoptera</taxon>
        <taxon>Paraneoptera</taxon>
        <taxon>Thysanoptera</taxon>
        <taxon>Terebrantia</taxon>
        <taxon>Thripoidea</taxon>
        <taxon>Thripidae</taxon>
        <taxon>Megalurothrips</taxon>
    </lineage>
</organism>
<dbReference type="Proteomes" id="UP001075354">
    <property type="component" value="Chromosome 16"/>
</dbReference>